<dbReference type="SUPFAM" id="SSF53098">
    <property type="entry name" value="Ribonuclease H-like"/>
    <property type="match status" value="1"/>
</dbReference>
<keyword evidence="1" id="KW-0694">RNA-binding</keyword>
<dbReference type="Pfam" id="PF17921">
    <property type="entry name" value="Integrase_H2C2"/>
    <property type="match status" value="1"/>
</dbReference>
<evidence type="ECO:0000259" key="2">
    <source>
        <dbReference type="PROSITE" id="PS50994"/>
    </source>
</evidence>
<dbReference type="PANTHER" id="PTHR37984">
    <property type="entry name" value="PROTEIN CBG26694"/>
    <property type="match status" value="1"/>
</dbReference>
<sequence length="294" mass="33819">MVCFTTERSTQVHSVVDRDGISLILQECHDCPYIGHMSEDRTRERVASTAWWPKWEEELSEYINTCERCQKANRKHGKKYGLLQNIEEPKDPWETINMDSVAGLVPGGKENYNAYLIIVYRFSKNMRCLPCHKEDTAMNTALLFYNKLKSTCGVPKIIISDRDPKFTSELRTNLYDMLGTNLAFSTAYHPQTDGLAERMIQTMADILRRFCAYGMEYKDHDWVTLLPAVQLAYNTSQHSTTGKTPAVVEKGWNPLFPVDHLNKIHMTIHPTATYFHDIWKRACDTASKLIAEAK</sequence>
<keyword evidence="4" id="KW-1185">Reference proteome</keyword>
<protein>
    <recommendedName>
        <fullName evidence="2">Integrase catalytic domain-containing protein</fullName>
    </recommendedName>
</protein>
<dbReference type="GO" id="GO:0005634">
    <property type="term" value="C:nucleus"/>
    <property type="evidence" value="ECO:0007669"/>
    <property type="project" value="UniProtKB-ARBA"/>
</dbReference>
<evidence type="ECO:0000313" key="3">
    <source>
        <dbReference type="EMBL" id="MBW0470495.1"/>
    </source>
</evidence>
<dbReference type="InterPro" id="IPR041588">
    <property type="entry name" value="Integrase_H2C2"/>
</dbReference>
<dbReference type="AlphaFoldDB" id="A0A9Q3BSR4"/>
<dbReference type="Proteomes" id="UP000765509">
    <property type="component" value="Unassembled WGS sequence"/>
</dbReference>
<comment type="caution">
    <text evidence="3">The sequence shown here is derived from an EMBL/GenBank/DDBJ whole genome shotgun (WGS) entry which is preliminary data.</text>
</comment>
<dbReference type="GO" id="GO:0003723">
    <property type="term" value="F:RNA binding"/>
    <property type="evidence" value="ECO:0007669"/>
    <property type="project" value="UniProtKB-KW"/>
</dbReference>
<dbReference type="InterPro" id="IPR050951">
    <property type="entry name" value="Retrovirus_Pol_polyprotein"/>
</dbReference>
<reference evidence="3" key="1">
    <citation type="submission" date="2021-03" db="EMBL/GenBank/DDBJ databases">
        <title>Draft genome sequence of rust myrtle Austropuccinia psidii MF-1, a brazilian biotype.</title>
        <authorList>
            <person name="Quecine M.C."/>
            <person name="Pachon D.M.R."/>
            <person name="Bonatelli M.L."/>
            <person name="Correr F.H."/>
            <person name="Franceschini L.M."/>
            <person name="Leite T.F."/>
            <person name="Margarido G.R.A."/>
            <person name="Almeida C.A."/>
            <person name="Ferrarezi J.A."/>
            <person name="Labate C.A."/>
        </authorList>
    </citation>
    <scope>NUCLEOTIDE SEQUENCE</scope>
    <source>
        <strain evidence="3">MF-1</strain>
    </source>
</reference>
<dbReference type="Gene3D" id="3.30.420.10">
    <property type="entry name" value="Ribonuclease H-like superfamily/Ribonuclease H"/>
    <property type="match status" value="1"/>
</dbReference>
<organism evidence="3 4">
    <name type="scientific">Austropuccinia psidii MF-1</name>
    <dbReference type="NCBI Taxonomy" id="1389203"/>
    <lineage>
        <taxon>Eukaryota</taxon>
        <taxon>Fungi</taxon>
        <taxon>Dikarya</taxon>
        <taxon>Basidiomycota</taxon>
        <taxon>Pucciniomycotina</taxon>
        <taxon>Pucciniomycetes</taxon>
        <taxon>Pucciniales</taxon>
        <taxon>Sphaerophragmiaceae</taxon>
        <taxon>Austropuccinia</taxon>
    </lineage>
</organism>
<dbReference type="InterPro" id="IPR001584">
    <property type="entry name" value="Integrase_cat-core"/>
</dbReference>
<dbReference type="EMBL" id="AVOT02002474">
    <property type="protein sequence ID" value="MBW0470495.1"/>
    <property type="molecule type" value="Genomic_DNA"/>
</dbReference>
<name>A0A9Q3BSR4_9BASI</name>
<proteinExistence type="predicted"/>
<dbReference type="PANTHER" id="PTHR37984:SF15">
    <property type="entry name" value="INTEGRASE CATALYTIC DOMAIN-CONTAINING PROTEIN"/>
    <property type="match status" value="1"/>
</dbReference>
<gene>
    <name evidence="3" type="ORF">O181_010210</name>
</gene>
<accession>A0A9Q3BSR4</accession>
<dbReference type="GO" id="GO:0015074">
    <property type="term" value="P:DNA integration"/>
    <property type="evidence" value="ECO:0007669"/>
    <property type="project" value="InterPro"/>
</dbReference>
<dbReference type="InterPro" id="IPR036397">
    <property type="entry name" value="RNaseH_sf"/>
</dbReference>
<dbReference type="Gene3D" id="1.10.340.70">
    <property type="match status" value="1"/>
</dbReference>
<dbReference type="InterPro" id="IPR012337">
    <property type="entry name" value="RNaseH-like_sf"/>
</dbReference>
<evidence type="ECO:0000256" key="1">
    <source>
        <dbReference type="ARBA" id="ARBA00022884"/>
    </source>
</evidence>
<evidence type="ECO:0000313" key="4">
    <source>
        <dbReference type="Proteomes" id="UP000765509"/>
    </source>
</evidence>
<feature type="domain" description="Integrase catalytic" evidence="2">
    <location>
        <begin position="88"/>
        <end position="253"/>
    </location>
</feature>
<dbReference type="OrthoDB" id="441971at2759"/>
<dbReference type="PROSITE" id="PS50994">
    <property type="entry name" value="INTEGRASE"/>
    <property type="match status" value="1"/>
</dbReference>